<dbReference type="RefSeq" id="XP_007706155.1">
    <property type="nucleotide sequence ID" value="XM_007707965.1"/>
</dbReference>
<reference evidence="2 5" key="1">
    <citation type="journal article" date="2012" name="PLoS Pathog.">
        <title>Diverse lifestyles and strategies of plant pathogenesis encoded in the genomes of eighteen Dothideomycetes fungi.</title>
        <authorList>
            <person name="Ohm R.A."/>
            <person name="Feau N."/>
            <person name="Henrissat B."/>
            <person name="Schoch C.L."/>
            <person name="Horwitz B.A."/>
            <person name="Barry K.W."/>
            <person name="Condon B.J."/>
            <person name="Copeland A.C."/>
            <person name="Dhillon B."/>
            <person name="Glaser F."/>
            <person name="Hesse C.N."/>
            <person name="Kosti I."/>
            <person name="LaButti K."/>
            <person name="Lindquist E.A."/>
            <person name="Lucas S."/>
            <person name="Salamov A.A."/>
            <person name="Bradshaw R.E."/>
            <person name="Ciuffetti L."/>
            <person name="Hamelin R.C."/>
            <person name="Kema G.H.J."/>
            <person name="Lawrence C."/>
            <person name="Scott J.A."/>
            <person name="Spatafora J.W."/>
            <person name="Turgeon B.G."/>
            <person name="de Wit P.J.G.M."/>
            <person name="Zhong S."/>
            <person name="Goodwin S.B."/>
            <person name="Grigoriev I.V."/>
        </authorList>
    </citation>
    <scope>NUCLEOTIDE SEQUENCE [LARGE SCALE GENOMIC DNA]</scope>
    <source>
        <strain evidence="2">ND90Pr</strain>
        <strain evidence="5">ND90Pr / ATCC 201652</strain>
    </source>
</reference>
<sequence length="52" mass="6090">MATPNEKPLKKPKMATPEKYDGSRTELRTFLTNIDLYCEFNEVPNDQEKILM</sequence>
<feature type="region of interest" description="Disordered" evidence="1">
    <location>
        <begin position="1"/>
        <end position="22"/>
    </location>
</feature>
<organism evidence="2 5">
    <name type="scientific">Cochliobolus sativus (strain ND90Pr / ATCC 201652)</name>
    <name type="common">Common root rot and spot blotch fungus</name>
    <name type="synonym">Bipolaris sorokiniana</name>
    <dbReference type="NCBI Taxonomy" id="665912"/>
    <lineage>
        <taxon>Eukaryota</taxon>
        <taxon>Fungi</taxon>
        <taxon>Dikarya</taxon>
        <taxon>Ascomycota</taxon>
        <taxon>Pezizomycotina</taxon>
        <taxon>Dothideomycetes</taxon>
        <taxon>Pleosporomycetidae</taxon>
        <taxon>Pleosporales</taxon>
        <taxon>Pleosporineae</taxon>
        <taxon>Pleosporaceae</taxon>
        <taxon>Bipolaris</taxon>
    </lineage>
</organism>
<reference evidence="2" key="2">
    <citation type="submission" date="2012-05" db="EMBL/GenBank/DDBJ databases">
        <title>Comparative genome structure, secondary metabolite and effector coding capacity across Cochliobolus pathogens.</title>
        <authorList>
            <consortium name="US DOE Joint Genome Institute (JGI-PGF)"/>
            <person name="Condon B.J."/>
            <person name="Leng Y."/>
            <person name="Wu D."/>
            <person name="Bushley K.E."/>
            <person name="Ohm R.A."/>
            <person name="Otillar R."/>
            <person name="Martin J."/>
            <person name="Schackwitz W."/>
            <person name="Grimwood J."/>
            <person name="MohdZainudin N."/>
            <person name="Xue C."/>
            <person name="Wang R."/>
            <person name="Dhillon B."/>
            <person name="Tu Z.J."/>
            <person name="Steffenson B.J."/>
            <person name="Salamov A."/>
            <person name="Sun H."/>
            <person name="Lowry S."/>
            <person name="LaButti K."/>
            <person name="Han J."/>
            <person name="Copeland A."/>
            <person name="Lindquist E."/>
            <person name="Lucas S."/>
            <person name="Barry K."/>
            <person name="Schmutz J."/>
            <person name="Baker S."/>
            <person name="Grigoriev I.V."/>
            <person name="Zhong S."/>
            <person name="Turgeon B.G."/>
        </authorList>
    </citation>
    <scope>NUCLEOTIDE SEQUENCE</scope>
    <source>
        <strain evidence="2">ND90Pr</strain>
    </source>
</reference>
<evidence type="ECO:0000313" key="2">
    <source>
        <dbReference type="EMBL" id="EMD58044.1"/>
    </source>
</evidence>
<dbReference type="KEGG" id="bsc:COCSADRAFT_72098"/>
<dbReference type="GeneID" id="19140460"/>
<dbReference type="EMBL" id="KB445696">
    <property type="protein sequence ID" value="EMD58144.1"/>
    <property type="molecule type" value="Genomic_DNA"/>
</dbReference>
<dbReference type="GeneID" id="19140228"/>
<dbReference type="RefSeq" id="XP_007706237.1">
    <property type="nucleotide sequence ID" value="XM_007708047.1"/>
</dbReference>
<dbReference type="RefSeq" id="XP_007706256.1">
    <property type="nucleotide sequence ID" value="XM_007708066.1"/>
</dbReference>
<evidence type="ECO:0000313" key="3">
    <source>
        <dbReference type="EMBL" id="EMD58063.1"/>
    </source>
</evidence>
<feature type="non-terminal residue" evidence="2">
    <location>
        <position position="52"/>
    </location>
</feature>
<dbReference type="AlphaFoldDB" id="M2QS79"/>
<evidence type="ECO:0000313" key="4">
    <source>
        <dbReference type="EMBL" id="EMD58144.1"/>
    </source>
</evidence>
<gene>
    <name evidence="2" type="ORF">COCSADRAFT_47231</name>
    <name evidence="4" type="ORF">COCSADRAFT_69876</name>
    <name evidence="3" type="ORF">COCSADRAFT_72098</name>
</gene>
<name>M2QS79_COCSN</name>
<dbReference type="KEGG" id="bsc:COCSADRAFT_69876"/>
<reference evidence="5" key="3">
    <citation type="journal article" date="2013" name="PLoS Genet.">
        <title>Comparative genome structure, secondary metabolite, and effector coding capacity across Cochliobolus pathogens.</title>
        <authorList>
            <person name="Condon B.J."/>
            <person name="Leng Y."/>
            <person name="Wu D."/>
            <person name="Bushley K.E."/>
            <person name="Ohm R.A."/>
            <person name="Otillar R."/>
            <person name="Martin J."/>
            <person name="Schackwitz W."/>
            <person name="Grimwood J."/>
            <person name="MohdZainudin N."/>
            <person name="Xue C."/>
            <person name="Wang R."/>
            <person name="Manning V.A."/>
            <person name="Dhillon B."/>
            <person name="Tu Z.J."/>
            <person name="Steffenson B.J."/>
            <person name="Salamov A."/>
            <person name="Sun H."/>
            <person name="Lowry S."/>
            <person name="LaButti K."/>
            <person name="Han J."/>
            <person name="Copeland A."/>
            <person name="Lindquist E."/>
            <person name="Barry K."/>
            <person name="Schmutz J."/>
            <person name="Baker S.E."/>
            <person name="Ciuffetti L.M."/>
            <person name="Grigoriev I.V."/>
            <person name="Zhong S."/>
            <person name="Turgeon B.G."/>
        </authorList>
    </citation>
    <scope>NUCLEOTIDE SEQUENCE [LARGE SCALE GENOMIC DNA]</scope>
    <source>
        <strain evidence="5">ND90Pr / ATCC 201652</strain>
    </source>
</reference>
<dbReference type="Proteomes" id="UP000016934">
    <property type="component" value="Unassembled WGS sequence"/>
</dbReference>
<protein>
    <submittedName>
        <fullName evidence="2">Uncharacterized protein</fullName>
    </submittedName>
</protein>
<dbReference type="GeneID" id="19140488"/>
<dbReference type="STRING" id="665912.M2QS79"/>
<dbReference type="KEGG" id="bsc:COCSADRAFT_47231"/>
<evidence type="ECO:0000313" key="5">
    <source>
        <dbReference type="Proteomes" id="UP000016934"/>
    </source>
</evidence>
<proteinExistence type="predicted"/>
<evidence type="ECO:0000256" key="1">
    <source>
        <dbReference type="SAM" id="MobiDB-lite"/>
    </source>
</evidence>
<accession>M2QS79</accession>
<dbReference type="EMBL" id="KB445770">
    <property type="protein sequence ID" value="EMD58063.1"/>
    <property type="molecule type" value="Genomic_DNA"/>
</dbReference>
<keyword evidence="5" id="KW-1185">Reference proteome</keyword>
<dbReference type="OrthoDB" id="3686619at2759"/>
<dbReference type="HOGENOM" id="CLU_206083_0_0_1"/>
<dbReference type="EMBL" id="KB445789">
    <property type="protein sequence ID" value="EMD58044.1"/>
    <property type="molecule type" value="Genomic_DNA"/>
</dbReference>